<organism evidence="5 6">
    <name type="scientific">Paenibacillus roseopurpureus</name>
    <dbReference type="NCBI Taxonomy" id="2918901"/>
    <lineage>
        <taxon>Bacteria</taxon>
        <taxon>Bacillati</taxon>
        <taxon>Bacillota</taxon>
        <taxon>Bacilli</taxon>
        <taxon>Bacillales</taxon>
        <taxon>Paenibacillaceae</taxon>
        <taxon>Paenibacillus</taxon>
    </lineage>
</organism>
<dbReference type="PANTHER" id="PTHR31339:SF9">
    <property type="entry name" value="PLASMIN AND FIBRONECTIN-BINDING PROTEIN A"/>
    <property type="match status" value="1"/>
</dbReference>
<evidence type="ECO:0000256" key="3">
    <source>
        <dbReference type="ARBA" id="ARBA00023295"/>
    </source>
</evidence>
<dbReference type="GO" id="GO:0004650">
    <property type="term" value="F:polygalacturonase activity"/>
    <property type="evidence" value="ECO:0007669"/>
    <property type="project" value="InterPro"/>
</dbReference>
<dbReference type="InterPro" id="IPR012334">
    <property type="entry name" value="Pectin_lyas_fold"/>
</dbReference>
<dbReference type="PANTHER" id="PTHR31339">
    <property type="entry name" value="PECTIN LYASE-RELATED"/>
    <property type="match status" value="1"/>
</dbReference>
<dbReference type="AlphaFoldDB" id="A0AA96LT12"/>
<dbReference type="Gene3D" id="2.60.120.260">
    <property type="entry name" value="Galactose-binding domain-like"/>
    <property type="match status" value="1"/>
</dbReference>
<dbReference type="Pfam" id="PF00295">
    <property type="entry name" value="Glyco_hydro_28"/>
    <property type="match status" value="1"/>
</dbReference>
<dbReference type="RefSeq" id="WP_314802382.1">
    <property type="nucleotide sequence ID" value="NZ_CP130319.1"/>
</dbReference>
<dbReference type="KEGG" id="proo:MJB10_05440"/>
<dbReference type="InterPro" id="IPR011050">
    <property type="entry name" value="Pectin_lyase_fold/virulence"/>
</dbReference>
<dbReference type="Gene3D" id="2.60.120.200">
    <property type="match status" value="1"/>
</dbReference>
<gene>
    <name evidence="5" type="ORF">MJB10_05440</name>
</gene>
<evidence type="ECO:0000256" key="4">
    <source>
        <dbReference type="RuleBase" id="RU361169"/>
    </source>
</evidence>
<evidence type="ECO:0000256" key="1">
    <source>
        <dbReference type="ARBA" id="ARBA00008834"/>
    </source>
</evidence>
<dbReference type="InterPro" id="IPR000743">
    <property type="entry name" value="Glyco_hydro_28"/>
</dbReference>
<keyword evidence="3 4" id="KW-0326">Glycosidase</keyword>
<protein>
    <submittedName>
        <fullName evidence="5">Glycosyl hydrolase family 28 protein</fullName>
    </submittedName>
</protein>
<evidence type="ECO:0000256" key="2">
    <source>
        <dbReference type="ARBA" id="ARBA00022801"/>
    </source>
</evidence>
<keyword evidence="6" id="KW-1185">Reference proteome</keyword>
<sequence>MNQILFRKRFIGFAFILGFLCLTILLSDGKAFAATTIYDKFNADVTGGTPSGWTTDTSGGTVQVSEVPFPTDKSVAITKTATTNAATITKTFTPITGRAIIEYRVVVTDNMAGNKMAPYIYDENGNPIVKIELRSDFVRAYNGAANYAVSGITLNEWTIIKVVLDTNTKKYDLFIDGIKRVTDYSFSTTTGTSAASLKFSVPSGQTGVMNIDEVRIYDYESLVTPPSGTIINITSAPYNAVGDGVTDNTYAIRQAIADVPAGGTVYVPSGKFVTGGLDLKSNMTLYVDLKGTLLAKPDESAFPDHDETIENWLSGAMRRAFIYIGGATNVRLDGGGTIDGNAGNVANWHSGASYDIKIRPNLIKIYNSDTVSVKNLYLKDAPAWLLFPLESNNITIKDIVIYSIMSGNKDGIDPSNCSNVLIENSQIYTEDDAIVPKSGSARFNDNVTVRNIFINGSTAANALKLGTNSYGQFKNYLFEDVYIKRAQIGGISLALVDGVVTDNITFRRINMSKVQGALFIQAGYRGQKPASAPVITSDIKNISFEDIKARNLTSTIGSGFLGNITSTINFRLSNLSFKNIDIQYPGGLSTVPASPAEYDGTYPELSKYGNLPAYGFYLRHVDGITLDNVNISAASTDARQPIVMEDVSKVNVYNEAENGSINGEMQVVNDSTASGGKYIVTPNPSGFNLGNAYSDLTFQVYHSGTYYLWGKTKAPTQEDNSFFIKVGSNPEATWHMNPSTSWTWNKVTDNVNPYSFSLTPGTYTIRVRDREDGTPIDKLLLTSDSAYIPAN</sequence>
<dbReference type="Gene3D" id="2.160.20.10">
    <property type="entry name" value="Single-stranded right-handed beta-helix, Pectin lyase-like"/>
    <property type="match status" value="1"/>
</dbReference>
<name>A0AA96LT12_9BACL</name>
<dbReference type="InterPro" id="IPR051801">
    <property type="entry name" value="GH28_Enzymes"/>
</dbReference>
<accession>A0AA96LT12</accession>
<dbReference type="Proteomes" id="UP001304650">
    <property type="component" value="Chromosome"/>
</dbReference>
<evidence type="ECO:0000313" key="6">
    <source>
        <dbReference type="Proteomes" id="UP001304650"/>
    </source>
</evidence>
<reference evidence="5" key="1">
    <citation type="submission" date="2022-02" db="EMBL/GenBank/DDBJ databases">
        <title>Paenibacillus sp. MBLB1832 Whole Genome Shotgun Sequencing.</title>
        <authorList>
            <person name="Hwang C.Y."/>
            <person name="Cho E.-S."/>
            <person name="Seo M.-J."/>
        </authorList>
    </citation>
    <scope>NUCLEOTIDE SEQUENCE</scope>
    <source>
        <strain evidence="5">MBLB1832</strain>
    </source>
</reference>
<proteinExistence type="inferred from homology"/>
<dbReference type="EMBL" id="CP130319">
    <property type="protein sequence ID" value="WNR45549.1"/>
    <property type="molecule type" value="Genomic_DNA"/>
</dbReference>
<comment type="similarity">
    <text evidence="1 4">Belongs to the glycosyl hydrolase 28 family.</text>
</comment>
<dbReference type="SUPFAM" id="SSF49899">
    <property type="entry name" value="Concanavalin A-like lectins/glucanases"/>
    <property type="match status" value="1"/>
</dbReference>
<keyword evidence="2 4" id="KW-0378">Hydrolase</keyword>
<evidence type="ECO:0000313" key="5">
    <source>
        <dbReference type="EMBL" id="WNR45549.1"/>
    </source>
</evidence>
<dbReference type="GO" id="GO:0005975">
    <property type="term" value="P:carbohydrate metabolic process"/>
    <property type="evidence" value="ECO:0007669"/>
    <property type="project" value="InterPro"/>
</dbReference>
<dbReference type="InterPro" id="IPR013320">
    <property type="entry name" value="ConA-like_dom_sf"/>
</dbReference>
<dbReference type="SUPFAM" id="SSF51126">
    <property type="entry name" value="Pectin lyase-like"/>
    <property type="match status" value="1"/>
</dbReference>